<dbReference type="RefSeq" id="WP_204497265.1">
    <property type="nucleotide sequence ID" value="NZ_JAFBDR010000001.1"/>
</dbReference>
<accession>A0ABS2MVU9</accession>
<comment type="caution">
    <text evidence="1">The sequence shown here is derived from an EMBL/GenBank/DDBJ whole genome shotgun (WGS) entry which is preliminary data.</text>
</comment>
<name>A0ABS2MVU9_9BACI</name>
<dbReference type="PROSITE" id="PS51257">
    <property type="entry name" value="PROKAR_LIPOPROTEIN"/>
    <property type="match status" value="1"/>
</dbReference>
<organism evidence="1 2">
    <name type="scientific">Aquibacillus albus</name>
    <dbReference type="NCBI Taxonomy" id="1168171"/>
    <lineage>
        <taxon>Bacteria</taxon>
        <taxon>Bacillati</taxon>
        <taxon>Bacillota</taxon>
        <taxon>Bacilli</taxon>
        <taxon>Bacillales</taxon>
        <taxon>Bacillaceae</taxon>
        <taxon>Aquibacillus</taxon>
    </lineage>
</organism>
<reference evidence="1 2" key="1">
    <citation type="submission" date="2021-01" db="EMBL/GenBank/DDBJ databases">
        <title>Genomic Encyclopedia of Type Strains, Phase IV (KMG-IV): sequencing the most valuable type-strain genomes for metagenomic binning, comparative biology and taxonomic classification.</title>
        <authorList>
            <person name="Goeker M."/>
        </authorList>
    </citation>
    <scope>NUCLEOTIDE SEQUENCE [LARGE SCALE GENOMIC DNA]</scope>
    <source>
        <strain evidence="1 2">DSM 23711</strain>
    </source>
</reference>
<dbReference type="EMBL" id="JAFBDR010000001">
    <property type="protein sequence ID" value="MBM7569820.1"/>
    <property type="molecule type" value="Genomic_DNA"/>
</dbReference>
<dbReference type="Proteomes" id="UP001296943">
    <property type="component" value="Unassembled WGS sequence"/>
</dbReference>
<keyword evidence="2" id="KW-1185">Reference proteome</keyword>
<evidence type="ECO:0000313" key="1">
    <source>
        <dbReference type="EMBL" id="MBM7569820.1"/>
    </source>
</evidence>
<evidence type="ECO:0008006" key="3">
    <source>
        <dbReference type="Google" id="ProtNLM"/>
    </source>
</evidence>
<proteinExistence type="predicted"/>
<sequence length="238" mass="27287">MKHITFSVIIIFFLSGCLYPNNQLTKNKVPNDVQLQMVQDAVEQYVDLNQGLVPIQTKSNDTPIFQKYLLDFSKLKQQNLISSTPGTAFENGGYYQYVLINPEDNPTVKVIDLRSTEKLRSVQHAINVYRSKHTYPPFGKEIEDGIYTINHELLGLEGEPYVVSPYSKNNLPIVMDVIGNIYIDYRVDLYDALQTYDHDYQTGDDIRFILADNYPIVPAYSLPYTIKNGEPSFVNENK</sequence>
<evidence type="ECO:0000313" key="2">
    <source>
        <dbReference type="Proteomes" id="UP001296943"/>
    </source>
</evidence>
<gene>
    <name evidence="1" type="ORF">JOC48_000289</name>
</gene>
<protein>
    <recommendedName>
        <fullName evidence="3">DUF3939 domain-containing protein</fullName>
    </recommendedName>
</protein>